<organism evidence="11 12">
    <name type="scientific">Ammoniphilus resinae</name>
    <dbReference type="NCBI Taxonomy" id="861532"/>
    <lineage>
        <taxon>Bacteria</taxon>
        <taxon>Bacillati</taxon>
        <taxon>Bacillota</taxon>
        <taxon>Bacilli</taxon>
        <taxon>Bacillales</taxon>
        <taxon>Paenibacillaceae</taxon>
        <taxon>Aneurinibacillus group</taxon>
        <taxon>Ammoniphilus</taxon>
    </lineage>
</organism>
<keyword evidence="12" id="KW-1185">Reference proteome</keyword>
<dbReference type="GO" id="GO:0003874">
    <property type="term" value="F:6-pyruvoyltetrahydropterin synthase activity"/>
    <property type="evidence" value="ECO:0007669"/>
    <property type="project" value="UniProtKB-EC"/>
</dbReference>
<evidence type="ECO:0000256" key="4">
    <source>
        <dbReference type="ARBA" id="ARBA00012982"/>
    </source>
</evidence>
<keyword evidence="6" id="KW-0479">Metal-binding</keyword>
<evidence type="ECO:0000256" key="5">
    <source>
        <dbReference type="ARBA" id="ARBA00018141"/>
    </source>
</evidence>
<keyword evidence="7" id="KW-0862">Zinc</keyword>
<evidence type="ECO:0000256" key="1">
    <source>
        <dbReference type="ARBA" id="ARBA00001947"/>
    </source>
</evidence>
<evidence type="ECO:0000256" key="9">
    <source>
        <dbReference type="ARBA" id="ARBA00031449"/>
    </source>
</evidence>
<dbReference type="Pfam" id="PF01242">
    <property type="entry name" value="PTPS"/>
    <property type="match status" value="1"/>
</dbReference>
<dbReference type="InterPro" id="IPR007115">
    <property type="entry name" value="6-PTP_synth/QueD"/>
</dbReference>
<dbReference type="RefSeq" id="WP_209809493.1">
    <property type="nucleotide sequence ID" value="NZ_JAGGKT010000002.1"/>
</dbReference>
<comment type="caution">
    <text evidence="11">The sequence shown here is derived from an EMBL/GenBank/DDBJ whole genome shotgun (WGS) entry which is preliminary data.</text>
</comment>
<evidence type="ECO:0000256" key="3">
    <source>
        <dbReference type="ARBA" id="ARBA00008900"/>
    </source>
</evidence>
<comment type="similarity">
    <text evidence="3">Belongs to the PTPS family. QueD subfamily.</text>
</comment>
<sequence length="160" mass="17942">MLNDVTICKIFTFDAAHQLIGHNGKCANLHGHTYKLEIFLKGPVVGPDYPSEEGFVIDFAELKKIVKEMVLDRLDHAFLAKGNEPIIETLKETNSKIALMGFRTTVENLSAYICYLLKEAGLPIYSVKLWETPTAWAQVMASDIPEKGPFYRVNGGCDYE</sequence>
<reference evidence="11 12" key="1">
    <citation type="submission" date="2021-03" db="EMBL/GenBank/DDBJ databases">
        <title>Genomic Encyclopedia of Type Strains, Phase IV (KMG-IV): sequencing the most valuable type-strain genomes for metagenomic binning, comparative biology and taxonomic classification.</title>
        <authorList>
            <person name="Goeker M."/>
        </authorList>
    </citation>
    <scope>NUCLEOTIDE SEQUENCE [LARGE SCALE GENOMIC DNA]</scope>
    <source>
        <strain evidence="11 12">DSM 24738</strain>
    </source>
</reference>
<dbReference type="GO" id="GO:0070497">
    <property type="term" value="F:6-carboxytetrahydropterin synthase activity"/>
    <property type="evidence" value="ECO:0007669"/>
    <property type="project" value="UniProtKB-EC"/>
</dbReference>
<comment type="cofactor">
    <cofactor evidence="1">
        <name>Zn(2+)</name>
        <dbReference type="ChEBI" id="CHEBI:29105"/>
    </cofactor>
</comment>
<evidence type="ECO:0000313" key="11">
    <source>
        <dbReference type="EMBL" id="MBP1931429.1"/>
    </source>
</evidence>
<dbReference type="Proteomes" id="UP001519343">
    <property type="component" value="Unassembled WGS sequence"/>
</dbReference>
<dbReference type="SUPFAM" id="SSF55620">
    <property type="entry name" value="Tetrahydrobiopterin biosynthesis enzymes-like"/>
    <property type="match status" value="1"/>
</dbReference>
<accession>A0ABS4GME7</accession>
<dbReference type="EC" id="4.1.2.50" evidence="4"/>
<keyword evidence="8 11" id="KW-0456">Lyase</keyword>
<comment type="catalytic activity">
    <reaction evidence="10">
        <text>7,8-dihydroneopterin 3'-triphosphate + H2O = 6-carboxy-5,6,7,8-tetrahydropterin + triphosphate + acetaldehyde + 2 H(+)</text>
        <dbReference type="Rhea" id="RHEA:27966"/>
        <dbReference type="ChEBI" id="CHEBI:15343"/>
        <dbReference type="ChEBI" id="CHEBI:15377"/>
        <dbReference type="ChEBI" id="CHEBI:15378"/>
        <dbReference type="ChEBI" id="CHEBI:18036"/>
        <dbReference type="ChEBI" id="CHEBI:58462"/>
        <dbReference type="ChEBI" id="CHEBI:61032"/>
        <dbReference type="EC" id="4.1.2.50"/>
    </reaction>
</comment>
<protein>
    <recommendedName>
        <fullName evidence="5">6-carboxy-5,6,7,8-tetrahydropterin synthase</fullName>
        <ecNumber evidence="4">4.1.2.50</ecNumber>
    </recommendedName>
    <alternativeName>
        <fullName evidence="9">Queuosine biosynthesis protein QueD</fullName>
    </alternativeName>
</protein>
<dbReference type="PIRSF" id="PIRSF006113">
    <property type="entry name" value="PTP_synth"/>
    <property type="match status" value="1"/>
</dbReference>
<evidence type="ECO:0000256" key="8">
    <source>
        <dbReference type="ARBA" id="ARBA00023239"/>
    </source>
</evidence>
<evidence type="ECO:0000256" key="10">
    <source>
        <dbReference type="ARBA" id="ARBA00048807"/>
    </source>
</evidence>
<dbReference type="PANTHER" id="PTHR12589">
    <property type="entry name" value="PYRUVOYL TETRAHYDROBIOPTERIN SYNTHASE"/>
    <property type="match status" value="1"/>
</dbReference>
<evidence type="ECO:0000256" key="2">
    <source>
        <dbReference type="ARBA" id="ARBA00005061"/>
    </source>
</evidence>
<gene>
    <name evidence="11" type="ORF">J2Z37_001426</name>
</gene>
<dbReference type="EMBL" id="JAGGKT010000002">
    <property type="protein sequence ID" value="MBP1931429.1"/>
    <property type="molecule type" value="Genomic_DNA"/>
</dbReference>
<comment type="pathway">
    <text evidence="2">Purine metabolism; 7-cyano-7-deazaguanine biosynthesis.</text>
</comment>
<evidence type="ECO:0000256" key="7">
    <source>
        <dbReference type="ARBA" id="ARBA00022833"/>
    </source>
</evidence>
<dbReference type="InterPro" id="IPR038418">
    <property type="entry name" value="6-PTP_synth/QueD_sf"/>
</dbReference>
<name>A0ABS4GME7_9BACL</name>
<proteinExistence type="inferred from homology"/>
<dbReference type="PANTHER" id="PTHR12589:SF7">
    <property type="entry name" value="6-PYRUVOYL TETRAHYDROBIOPTERIN SYNTHASE"/>
    <property type="match status" value="1"/>
</dbReference>
<evidence type="ECO:0000256" key="6">
    <source>
        <dbReference type="ARBA" id="ARBA00022723"/>
    </source>
</evidence>
<evidence type="ECO:0000313" key="12">
    <source>
        <dbReference type="Proteomes" id="UP001519343"/>
    </source>
</evidence>
<dbReference type="Gene3D" id="3.30.479.10">
    <property type="entry name" value="6-pyruvoyl tetrahydropterin synthase/QueD"/>
    <property type="match status" value="1"/>
</dbReference>